<name>R7TFV3_CAPTE</name>
<evidence type="ECO:0000313" key="6">
    <source>
        <dbReference type="EnsemblMetazoa" id="CapteP208522"/>
    </source>
</evidence>
<evidence type="ECO:0000256" key="1">
    <source>
        <dbReference type="ARBA" id="ARBA00004123"/>
    </source>
</evidence>
<dbReference type="OrthoDB" id="75807at2759"/>
<feature type="compositionally biased region" description="Basic and acidic residues" evidence="3">
    <location>
        <begin position="155"/>
        <end position="177"/>
    </location>
</feature>
<gene>
    <name evidence="5" type="ORF">CAPTEDRAFT_208522</name>
</gene>
<dbReference type="EMBL" id="KB310063">
    <property type="protein sequence ID" value="ELT92614.1"/>
    <property type="molecule type" value="Genomic_DNA"/>
</dbReference>
<reference evidence="6" key="3">
    <citation type="submission" date="2015-06" db="UniProtKB">
        <authorList>
            <consortium name="EnsemblMetazoa"/>
        </authorList>
    </citation>
    <scope>IDENTIFICATION</scope>
</reference>
<organism evidence="5">
    <name type="scientific">Capitella teleta</name>
    <name type="common">Polychaete worm</name>
    <dbReference type="NCBI Taxonomy" id="283909"/>
    <lineage>
        <taxon>Eukaryota</taxon>
        <taxon>Metazoa</taxon>
        <taxon>Spiralia</taxon>
        <taxon>Lophotrochozoa</taxon>
        <taxon>Annelida</taxon>
        <taxon>Polychaeta</taxon>
        <taxon>Sedentaria</taxon>
        <taxon>Scolecida</taxon>
        <taxon>Capitellidae</taxon>
        <taxon>Capitella</taxon>
    </lineage>
</organism>
<accession>R7TFV3</accession>
<keyword evidence="2" id="KW-0539">Nucleus</keyword>
<proteinExistence type="predicted"/>
<feature type="domain" description="FAM192A/Fyv6 N-terminal" evidence="4">
    <location>
        <begin position="8"/>
        <end position="109"/>
    </location>
</feature>
<evidence type="ECO:0000313" key="7">
    <source>
        <dbReference type="Proteomes" id="UP000014760"/>
    </source>
</evidence>
<protein>
    <recommendedName>
        <fullName evidence="4">FAM192A/Fyv6 N-terminal domain-containing protein</fullName>
    </recommendedName>
</protein>
<feature type="region of interest" description="Disordered" evidence="3">
    <location>
        <begin position="1"/>
        <end position="46"/>
    </location>
</feature>
<dbReference type="EMBL" id="AMQN01013240">
    <property type="status" value="NOT_ANNOTATED_CDS"/>
    <property type="molecule type" value="Genomic_DNA"/>
</dbReference>
<feature type="compositionally biased region" description="Polar residues" evidence="3">
    <location>
        <begin position="134"/>
        <end position="147"/>
    </location>
</feature>
<evidence type="ECO:0000313" key="5">
    <source>
        <dbReference type="EMBL" id="ELT92614.1"/>
    </source>
</evidence>
<keyword evidence="7" id="KW-1185">Reference proteome</keyword>
<dbReference type="InterPro" id="IPR019331">
    <property type="entry name" value="FAM192A/Fyv6_N"/>
</dbReference>
<reference evidence="7" key="1">
    <citation type="submission" date="2012-12" db="EMBL/GenBank/DDBJ databases">
        <authorList>
            <person name="Hellsten U."/>
            <person name="Grimwood J."/>
            <person name="Chapman J.A."/>
            <person name="Shapiro H."/>
            <person name="Aerts A."/>
            <person name="Otillar R.P."/>
            <person name="Terry A.Y."/>
            <person name="Boore J.L."/>
            <person name="Simakov O."/>
            <person name="Marletaz F."/>
            <person name="Cho S.-J."/>
            <person name="Edsinger-Gonzales E."/>
            <person name="Havlak P."/>
            <person name="Kuo D.-H."/>
            <person name="Larsson T."/>
            <person name="Lv J."/>
            <person name="Arendt D."/>
            <person name="Savage R."/>
            <person name="Osoegawa K."/>
            <person name="de Jong P."/>
            <person name="Lindberg D.R."/>
            <person name="Seaver E.C."/>
            <person name="Weisblat D.A."/>
            <person name="Putnam N.H."/>
            <person name="Grigoriev I.V."/>
            <person name="Rokhsar D.S."/>
        </authorList>
    </citation>
    <scope>NUCLEOTIDE SEQUENCE</scope>
    <source>
        <strain evidence="7">I ESC-2004</strain>
    </source>
</reference>
<evidence type="ECO:0000256" key="2">
    <source>
        <dbReference type="ARBA" id="ARBA00023242"/>
    </source>
</evidence>
<reference evidence="5 7" key="2">
    <citation type="journal article" date="2013" name="Nature">
        <title>Insights into bilaterian evolution from three spiralian genomes.</title>
        <authorList>
            <person name="Simakov O."/>
            <person name="Marletaz F."/>
            <person name="Cho S.J."/>
            <person name="Edsinger-Gonzales E."/>
            <person name="Havlak P."/>
            <person name="Hellsten U."/>
            <person name="Kuo D.H."/>
            <person name="Larsson T."/>
            <person name="Lv J."/>
            <person name="Arendt D."/>
            <person name="Savage R."/>
            <person name="Osoegawa K."/>
            <person name="de Jong P."/>
            <person name="Grimwood J."/>
            <person name="Chapman J.A."/>
            <person name="Shapiro H."/>
            <person name="Aerts A."/>
            <person name="Otillar R.P."/>
            <person name="Terry A.Y."/>
            <person name="Boore J.L."/>
            <person name="Grigoriev I.V."/>
            <person name="Lindberg D.R."/>
            <person name="Seaver E.C."/>
            <person name="Weisblat D.A."/>
            <person name="Putnam N.H."/>
            <person name="Rokhsar D.S."/>
        </authorList>
    </citation>
    <scope>NUCLEOTIDE SEQUENCE</scope>
    <source>
        <strain evidence="5 7">I ESC-2004</strain>
    </source>
</reference>
<dbReference type="Proteomes" id="UP000014760">
    <property type="component" value="Unassembled WGS sequence"/>
</dbReference>
<dbReference type="Pfam" id="PF10187">
    <property type="entry name" value="FAM192A_Fyv6_N"/>
    <property type="match status" value="1"/>
</dbReference>
<feature type="compositionally biased region" description="Basic and acidic residues" evidence="3">
    <location>
        <begin position="15"/>
        <end position="30"/>
    </location>
</feature>
<dbReference type="AlphaFoldDB" id="R7TFV3"/>
<feature type="region of interest" description="Disordered" evidence="3">
    <location>
        <begin position="113"/>
        <end position="192"/>
    </location>
</feature>
<dbReference type="STRING" id="283909.R7TFV3"/>
<sequence>MTDQFKSFISEGEIEEKKRKRQEEWEKVRSADQPMEAPEEVQDGRSLYDKLKEQKDKDQAEFEEQFKAKNFVRGLDDEEAQFLDQVSEKAVEIERQREMEDFQVLREYKKALIKPANGAATSQSSTETKPKVGSSKTPGKKLSQSQLLVGAVKRKGSETEQPRDNEKRSKNNEKVESSDAASNSNDLPPVGASKIVAVLPGIGSYSESTDSDSNSSDSDIDITTFKRIAHVHVANCQH</sequence>
<comment type="subcellular location">
    <subcellularLocation>
        <location evidence="1">Nucleus</location>
    </subcellularLocation>
</comment>
<dbReference type="EnsemblMetazoa" id="CapteT208522">
    <property type="protein sequence ID" value="CapteP208522"/>
    <property type="gene ID" value="CapteG208522"/>
</dbReference>
<dbReference type="HOGENOM" id="CLU_081950_0_0_1"/>
<dbReference type="PANTHER" id="PTHR13495">
    <property type="entry name" value="NEFA-INTERACTING NUCLEAR PROTEIN NIP30"/>
    <property type="match status" value="1"/>
</dbReference>
<evidence type="ECO:0000259" key="4">
    <source>
        <dbReference type="Pfam" id="PF10187"/>
    </source>
</evidence>
<dbReference type="InterPro" id="IPR039845">
    <property type="entry name" value="FAM192A"/>
</dbReference>
<dbReference type="PANTHER" id="PTHR13495:SF0">
    <property type="entry name" value="PSME3-INTERACTING PROTEIN"/>
    <property type="match status" value="1"/>
</dbReference>
<dbReference type="OMA" id="HKMNAER"/>
<dbReference type="FunCoup" id="R7TFV3">
    <property type="interactions" value="1786"/>
</dbReference>
<dbReference type="GO" id="GO:0005634">
    <property type="term" value="C:nucleus"/>
    <property type="evidence" value="ECO:0007669"/>
    <property type="project" value="UniProtKB-SubCell"/>
</dbReference>
<evidence type="ECO:0000256" key="3">
    <source>
        <dbReference type="SAM" id="MobiDB-lite"/>
    </source>
</evidence>